<dbReference type="Ensembl" id="ENSZALT00000013912.1">
    <property type="protein sequence ID" value="ENSZALP00000010029.1"/>
    <property type="gene ID" value="ENSZALG00000008524.1"/>
</dbReference>
<proteinExistence type="predicted"/>
<dbReference type="GO" id="GO:0032418">
    <property type="term" value="P:lysosome localization"/>
    <property type="evidence" value="ECO:0007669"/>
    <property type="project" value="TreeGrafter"/>
</dbReference>
<reference evidence="2" key="1">
    <citation type="submission" date="2025-08" db="UniProtKB">
        <authorList>
            <consortium name="Ensembl"/>
        </authorList>
    </citation>
    <scope>IDENTIFICATION</scope>
</reference>
<protein>
    <submittedName>
        <fullName evidence="2">Uncharacterized protein</fullName>
    </submittedName>
</protein>
<dbReference type="PANTHER" id="PTHR13511">
    <property type="entry name" value="KXDL MOTIF-CONTAINING PROTEIN 1"/>
    <property type="match status" value="1"/>
</dbReference>
<feature type="compositionally biased region" description="Low complexity" evidence="1">
    <location>
        <begin position="155"/>
        <end position="169"/>
    </location>
</feature>
<keyword evidence="3" id="KW-1185">Reference proteome</keyword>
<dbReference type="GO" id="GO:0099078">
    <property type="term" value="C:BORC complex"/>
    <property type="evidence" value="ECO:0007669"/>
    <property type="project" value="TreeGrafter"/>
</dbReference>
<accession>A0A8D2MN17</accession>
<sequence>MPSGSGKPFPLSWHSTLSFPPVGRLSVPEASLRNHKSTCWPVAASLKPSTLLKSIKSTCTSGLGTWGAGTGSRSGGWNLEEITNTPQFTPRQFTGPKFQPTPNLHPGGIFLTPTSCKLSQGISLPTPLTSPSSCSDIHESPILEDDDDFDPVPKSTTTTIATSEQSTESCDSSPGLISPTTSQEFEDLSQGHCEGPALNGQSLTDEDTRQTHRE</sequence>
<dbReference type="Proteomes" id="UP000694413">
    <property type="component" value="Unassembled WGS sequence"/>
</dbReference>
<dbReference type="PANTHER" id="PTHR13511:SF0">
    <property type="entry name" value="KXDL MOTIF-CONTAINING PROTEIN 1"/>
    <property type="match status" value="1"/>
</dbReference>
<feature type="region of interest" description="Disordered" evidence="1">
    <location>
        <begin position="142"/>
        <end position="214"/>
    </location>
</feature>
<reference evidence="2" key="2">
    <citation type="submission" date="2025-09" db="UniProtKB">
        <authorList>
            <consortium name="Ensembl"/>
        </authorList>
    </citation>
    <scope>IDENTIFICATION</scope>
</reference>
<evidence type="ECO:0000256" key="1">
    <source>
        <dbReference type="SAM" id="MobiDB-lite"/>
    </source>
</evidence>
<dbReference type="AlphaFoldDB" id="A0A8D2MN17"/>
<organism evidence="2 3">
    <name type="scientific">Zonotrichia albicollis</name>
    <name type="common">White-throated sparrow</name>
    <name type="synonym">Fringilla albicollis</name>
    <dbReference type="NCBI Taxonomy" id="44394"/>
    <lineage>
        <taxon>Eukaryota</taxon>
        <taxon>Metazoa</taxon>
        <taxon>Chordata</taxon>
        <taxon>Craniata</taxon>
        <taxon>Vertebrata</taxon>
        <taxon>Euteleostomi</taxon>
        <taxon>Archelosauria</taxon>
        <taxon>Archosauria</taxon>
        <taxon>Dinosauria</taxon>
        <taxon>Saurischia</taxon>
        <taxon>Theropoda</taxon>
        <taxon>Coelurosauria</taxon>
        <taxon>Aves</taxon>
        <taxon>Neognathae</taxon>
        <taxon>Neoaves</taxon>
        <taxon>Telluraves</taxon>
        <taxon>Australaves</taxon>
        <taxon>Passeriformes</taxon>
        <taxon>Passerellidae</taxon>
        <taxon>Zonotrichia</taxon>
    </lineage>
</organism>
<dbReference type="InterPro" id="IPR039843">
    <property type="entry name" value="KXD1-like"/>
</dbReference>
<evidence type="ECO:0000313" key="2">
    <source>
        <dbReference type="Ensembl" id="ENSZALP00000010029.1"/>
    </source>
</evidence>
<name>A0A8D2MN17_ZONAL</name>
<evidence type="ECO:0000313" key="3">
    <source>
        <dbReference type="Proteomes" id="UP000694413"/>
    </source>
</evidence>